<dbReference type="Proteomes" id="UP000799777">
    <property type="component" value="Unassembled WGS sequence"/>
</dbReference>
<feature type="non-terminal residue" evidence="2">
    <location>
        <position position="131"/>
    </location>
</feature>
<proteinExistence type="predicted"/>
<dbReference type="AlphaFoldDB" id="A0A9P4H666"/>
<protein>
    <submittedName>
        <fullName evidence="2">HET-domain-containing protein</fullName>
    </submittedName>
</protein>
<dbReference type="EMBL" id="ML978215">
    <property type="protein sequence ID" value="KAF2028287.1"/>
    <property type="molecule type" value="Genomic_DNA"/>
</dbReference>
<reference evidence="2" key="1">
    <citation type="journal article" date="2020" name="Stud. Mycol.">
        <title>101 Dothideomycetes genomes: a test case for predicting lifestyles and emergence of pathogens.</title>
        <authorList>
            <person name="Haridas S."/>
            <person name="Albert R."/>
            <person name="Binder M."/>
            <person name="Bloem J."/>
            <person name="Labutti K."/>
            <person name="Salamov A."/>
            <person name="Andreopoulos B."/>
            <person name="Baker S."/>
            <person name="Barry K."/>
            <person name="Bills G."/>
            <person name="Bluhm B."/>
            <person name="Cannon C."/>
            <person name="Castanera R."/>
            <person name="Culley D."/>
            <person name="Daum C."/>
            <person name="Ezra D."/>
            <person name="Gonzalez J."/>
            <person name="Henrissat B."/>
            <person name="Kuo A."/>
            <person name="Liang C."/>
            <person name="Lipzen A."/>
            <person name="Lutzoni F."/>
            <person name="Magnuson J."/>
            <person name="Mondo S."/>
            <person name="Nolan M."/>
            <person name="Ohm R."/>
            <person name="Pangilinan J."/>
            <person name="Park H.-J."/>
            <person name="Ramirez L."/>
            <person name="Alfaro M."/>
            <person name="Sun H."/>
            <person name="Tritt A."/>
            <person name="Yoshinaga Y."/>
            <person name="Zwiers L.-H."/>
            <person name="Turgeon B."/>
            <person name="Goodwin S."/>
            <person name="Spatafora J."/>
            <person name="Crous P."/>
            <person name="Grigoriev I."/>
        </authorList>
    </citation>
    <scope>NUCLEOTIDE SEQUENCE</scope>
    <source>
        <strain evidence="2">CBS 110217</strain>
    </source>
</reference>
<keyword evidence="3" id="KW-1185">Reference proteome</keyword>
<sequence>LVILSSWIDGCSHKHALCQRLTNLDGRTLPARLINVHDSSAPFLVSIDQSHGSHKVQYATGDETNMPKLLRTNENALQQGIDAMTLPPVFRDSITMCGYLGIHYLWIDALCLIQDDDTDCAREIARMGNIY</sequence>
<name>A0A9P4H666_9PLEO</name>
<evidence type="ECO:0000313" key="3">
    <source>
        <dbReference type="Proteomes" id="UP000799777"/>
    </source>
</evidence>
<accession>A0A9P4H666</accession>
<dbReference type="OrthoDB" id="2958217at2759"/>
<gene>
    <name evidence="2" type="ORF">EK21DRAFT_15739</name>
</gene>
<dbReference type="Pfam" id="PF06985">
    <property type="entry name" value="HET"/>
    <property type="match status" value="1"/>
</dbReference>
<evidence type="ECO:0000259" key="1">
    <source>
        <dbReference type="Pfam" id="PF06985"/>
    </source>
</evidence>
<feature type="non-terminal residue" evidence="2">
    <location>
        <position position="1"/>
    </location>
</feature>
<dbReference type="PANTHER" id="PTHR33112">
    <property type="entry name" value="DOMAIN PROTEIN, PUTATIVE-RELATED"/>
    <property type="match status" value="1"/>
</dbReference>
<organism evidence="2 3">
    <name type="scientific">Setomelanomma holmii</name>
    <dbReference type="NCBI Taxonomy" id="210430"/>
    <lineage>
        <taxon>Eukaryota</taxon>
        <taxon>Fungi</taxon>
        <taxon>Dikarya</taxon>
        <taxon>Ascomycota</taxon>
        <taxon>Pezizomycotina</taxon>
        <taxon>Dothideomycetes</taxon>
        <taxon>Pleosporomycetidae</taxon>
        <taxon>Pleosporales</taxon>
        <taxon>Pleosporineae</taxon>
        <taxon>Phaeosphaeriaceae</taxon>
        <taxon>Setomelanomma</taxon>
    </lineage>
</organism>
<comment type="caution">
    <text evidence="2">The sequence shown here is derived from an EMBL/GenBank/DDBJ whole genome shotgun (WGS) entry which is preliminary data.</text>
</comment>
<dbReference type="PANTHER" id="PTHR33112:SF15">
    <property type="entry name" value="HETEROKARYON INCOMPATIBILITY DOMAIN-CONTAINING PROTEIN"/>
    <property type="match status" value="1"/>
</dbReference>
<feature type="domain" description="Heterokaryon incompatibility" evidence="1">
    <location>
        <begin position="58"/>
        <end position="131"/>
    </location>
</feature>
<evidence type="ECO:0000313" key="2">
    <source>
        <dbReference type="EMBL" id="KAF2028287.1"/>
    </source>
</evidence>
<dbReference type="InterPro" id="IPR010730">
    <property type="entry name" value="HET"/>
</dbReference>